<evidence type="ECO:0000256" key="1">
    <source>
        <dbReference type="ARBA" id="ARBA00023242"/>
    </source>
</evidence>
<feature type="compositionally biased region" description="Polar residues" evidence="2">
    <location>
        <begin position="42"/>
        <end position="54"/>
    </location>
</feature>
<dbReference type="RefSeq" id="XP_022501857.1">
    <property type="nucleotide sequence ID" value="XM_022642200.1"/>
</dbReference>
<dbReference type="OrthoDB" id="39175at2759"/>
<dbReference type="GO" id="GO:0003700">
    <property type="term" value="F:DNA-binding transcription factor activity"/>
    <property type="evidence" value="ECO:0007669"/>
    <property type="project" value="InterPro"/>
</dbReference>
<dbReference type="Proteomes" id="UP000185904">
    <property type="component" value="Unassembled WGS sequence"/>
</dbReference>
<evidence type="ECO:0000256" key="2">
    <source>
        <dbReference type="SAM" id="MobiDB-lite"/>
    </source>
</evidence>
<gene>
    <name evidence="3" type="ORF">AYO20_03901</name>
</gene>
<keyword evidence="4" id="KW-1185">Reference proteome</keyword>
<evidence type="ECO:0000313" key="3">
    <source>
        <dbReference type="EMBL" id="OAL36845.1"/>
    </source>
</evidence>
<reference evidence="3 4" key="1">
    <citation type="submission" date="2016-03" db="EMBL/GenBank/DDBJ databases">
        <title>The draft genome sequence of Fonsecaea nubica causative agent of cutaneous subcutaneous infection in human host.</title>
        <authorList>
            <person name="Costa F."/>
            <person name="Sybren D.H."/>
            <person name="Raittz R.T."/>
            <person name="Weiss V.A."/>
            <person name="Leao A.C."/>
            <person name="Gomes R."/>
            <person name="De Souza E.M."/>
            <person name="Pedrosa F.O."/>
            <person name="Steffens M.B."/>
            <person name="Bombassaro A."/>
            <person name="Tadra-Sfeir M.Z."/>
            <person name="Moreno L.F."/>
            <person name="Najafzadeh M.J."/>
            <person name="Felipe M.S."/>
            <person name="Teixeira M."/>
            <person name="Sun J."/>
            <person name="Xi L."/>
            <person name="Castro M.A."/>
            <person name="Vicente V.A."/>
        </authorList>
    </citation>
    <scope>NUCLEOTIDE SEQUENCE [LARGE SCALE GENOMIC DNA]</scope>
    <source>
        <strain evidence="3 4">CBS 269.64</strain>
    </source>
</reference>
<protein>
    <recommendedName>
        <fullName evidence="5">Transcription factor domain-containing protein</fullName>
    </recommendedName>
</protein>
<dbReference type="AlphaFoldDB" id="A0A178D6W2"/>
<dbReference type="PANTHER" id="PTHR46910:SF13">
    <property type="entry name" value="SPECIFIC TRANSCRIPTION FACTOR, PUTATIVE (AFU_ORTHOLOGUE AFUA_4G06190)-RELATED"/>
    <property type="match status" value="1"/>
</dbReference>
<dbReference type="EMBL" id="LVCJ01000019">
    <property type="protein sequence ID" value="OAL36845.1"/>
    <property type="molecule type" value="Genomic_DNA"/>
</dbReference>
<feature type="region of interest" description="Disordered" evidence="2">
    <location>
        <begin position="1"/>
        <end position="63"/>
    </location>
</feature>
<proteinExistence type="predicted"/>
<feature type="compositionally biased region" description="Basic and acidic residues" evidence="2">
    <location>
        <begin position="26"/>
        <end position="35"/>
    </location>
</feature>
<dbReference type="CDD" id="cd12148">
    <property type="entry name" value="fungal_TF_MHR"/>
    <property type="match status" value="1"/>
</dbReference>
<evidence type="ECO:0000313" key="4">
    <source>
        <dbReference type="Proteomes" id="UP000185904"/>
    </source>
</evidence>
<comment type="caution">
    <text evidence="3">The sequence shown here is derived from an EMBL/GenBank/DDBJ whole genome shotgun (WGS) entry which is preliminary data.</text>
</comment>
<organism evidence="3 4">
    <name type="scientific">Fonsecaea nubica</name>
    <dbReference type="NCBI Taxonomy" id="856822"/>
    <lineage>
        <taxon>Eukaryota</taxon>
        <taxon>Fungi</taxon>
        <taxon>Dikarya</taxon>
        <taxon>Ascomycota</taxon>
        <taxon>Pezizomycotina</taxon>
        <taxon>Eurotiomycetes</taxon>
        <taxon>Chaetothyriomycetidae</taxon>
        <taxon>Chaetothyriales</taxon>
        <taxon>Herpotrichiellaceae</taxon>
        <taxon>Fonsecaea</taxon>
    </lineage>
</organism>
<evidence type="ECO:0008006" key="5">
    <source>
        <dbReference type="Google" id="ProtNLM"/>
    </source>
</evidence>
<accession>A0A178D6W2</accession>
<sequence length="744" mass="81248">MSLEAGGQQEQQTRRILRHNKSRLTAPEREVDIHRMRVKNAKPQNAQAPPNFQVQEPRPEDDERKFEAEVSALLRQQNEKLDLLIKKTAAIEAAYEAAENRLSKADTGLAAEKHPLPLFQTSTSAFFCVNVIDAGVRKLGLDFSQGSNTPGVSTGTQTRPALSIIRGEVVNGESSDISRSEIEHVAQSIAAASSSSQDASVPTKLIDPLDVEPNLLRRGVQAFHSLEWVMYPILDISTLEEAIGPFSDATGGLPTCRRGHSIDKEDSAILKMVVAIGLLAEGDTHQTLTSSLLQSLHSQIETMIWSAAVDLKDLVLMTLVILYHLHCARWRLAWRFTMNVSRIILELGLNRKMVLDRSFPDSKNRSQAINTVWTVFVLEQHLSYALGFSNAMQNLHPEPNFPQPVEAPFLQLMIEYASIGKQSCDALLNDKILNPEQLSTFQDDYAYFLYRVNLWATRASETFEVSGQSQDEGGIQDSTSLGPPALSMVRTILHIRANHLKTLIARAFLCSGLRNAAPSDIWVTSVDIAADTVAVLSQLDSSRGEYLFHQAQFNHFLISALDVLLFATTHRSSGVGSPSANGQELVVPTEIAQKARQSSTTALARLQTLAETSIQSKYLWERVRGVVSRLNFSDNLLAATTAGAGVAGAGAAAAANDPETELILPALGPENLDIIFEHTKAVTDSGVGLNSLPLTTDFGPADGENGLMFPFLSDDPAVWGFQLPPSSSDLDFGLPPHDLGFFGQ</sequence>
<keyword evidence="1" id="KW-0539">Nucleus</keyword>
<dbReference type="GeneID" id="34587322"/>
<name>A0A178D6W2_9EURO</name>
<dbReference type="InterPro" id="IPR050987">
    <property type="entry name" value="AtrR-like"/>
</dbReference>
<dbReference type="PANTHER" id="PTHR46910">
    <property type="entry name" value="TRANSCRIPTION FACTOR PDR1"/>
    <property type="match status" value="1"/>
</dbReference>